<proteinExistence type="inferred from homology"/>
<dbReference type="GO" id="GO:0003735">
    <property type="term" value="F:structural constituent of ribosome"/>
    <property type="evidence" value="ECO:0007669"/>
    <property type="project" value="InterPro"/>
</dbReference>
<dbReference type="PROSITE" id="PS00962">
    <property type="entry name" value="RIBOSOMAL_S2_1"/>
    <property type="match status" value="1"/>
</dbReference>
<dbReference type="Gene3D" id="3.40.50.10490">
    <property type="entry name" value="Glucose-6-phosphate isomerase like protein, domain 1"/>
    <property type="match status" value="1"/>
</dbReference>
<evidence type="ECO:0000313" key="4">
    <source>
        <dbReference type="EMBL" id="QEM01756.1"/>
    </source>
</evidence>
<gene>
    <name evidence="4" type="primary">rps2</name>
</gene>
<evidence type="ECO:0000256" key="3">
    <source>
        <dbReference type="ARBA" id="ARBA00023274"/>
    </source>
</evidence>
<dbReference type="PANTHER" id="PTHR12534:SF0">
    <property type="entry name" value="SMALL RIBOSOMAL SUBUNIT PROTEIN US2M"/>
    <property type="match status" value="1"/>
</dbReference>
<dbReference type="InterPro" id="IPR023591">
    <property type="entry name" value="Ribosomal_uS2_flav_dom_sf"/>
</dbReference>
<dbReference type="InterPro" id="IPR018130">
    <property type="entry name" value="Ribosomal_uS2_CS"/>
</dbReference>
<dbReference type="HAMAP" id="MF_00291_B">
    <property type="entry name" value="Ribosomal_uS2_B"/>
    <property type="match status" value="1"/>
</dbReference>
<accession>A0A5C1H915</accession>
<reference evidence="4" key="1">
    <citation type="journal article" date="2019" name="Genome Biol. Evol.">
        <title>Nephromyces represents a diverse and novel lineage of the Apicomplexa that has retained apicoplasts.</title>
        <authorList>
            <person name="Munoz-Gomez S.A."/>
            <person name="Durnin K."/>
            <person name="Eme L."/>
            <person name="Paight C."/>
            <person name="Lane C.E."/>
            <person name="Saffo M.B."/>
            <person name="Slamovits C.H."/>
        </authorList>
    </citation>
    <scope>NUCLEOTIDE SEQUENCE</scope>
    <source>
        <strain evidence="4">656</strain>
    </source>
</reference>
<keyword evidence="3" id="KW-0687">Ribonucleoprotein</keyword>
<dbReference type="NCBIfam" id="TIGR01011">
    <property type="entry name" value="rpsB_bact"/>
    <property type="match status" value="1"/>
</dbReference>
<dbReference type="SUPFAM" id="SSF52313">
    <property type="entry name" value="Ribosomal protein S2"/>
    <property type="match status" value="1"/>
</dbReference>
<dbReference type="AlphaFoldDB" id="A0A5C1H915"/>
<comment type="similarity">
    <text evidence="1">Belongs to the universal ribosomal protein uS2 family.</text>
</comment>
<name>A0A5C1H915_9APIC</name>
<dbReference type="PANTHER" id="PTHR12534">
    <property type="entry name" value="30S RIBOSOMAL PROTEIN S2 PROKARYOTIC AND ORGANELLAR"/>
    <property type="match status" value="1"/>
</dbReference>
<dbReference type="GO" id="GO:0006412">
    <property type="term" value="P:translation"/>
    <property type="evidence" value="ECO:0007669"/>
    <property type="project" value="InterPro"/>
</dbReference>
<organism evidence="4">
    <name type="scientific">Nephromyces sp. ex Molgula occidentalis</name>
    <dbReference type="NCBI Taxonomy" id="2544991"/>
    <lineage>
        <taxon>Eukaryota</taxon>
        <taxon>Sar</taxon>
        <taxon>Alveolata</taxon>
        <taxon>Apicomplexa</taxon>
        <taxon>Aconoidasida</taxon>
        <taxon>Nephromycida</taxon>
        <taxon>Nephromyces</taxon>
    </lineage>
</organism>
<dbReference type="Pfam" id="PF00318">
    <property type="entry name" value="Ribosomal_S2"/>
    <property type="match status" value="1"/>
</dbReference>
<dbReference type="GO" id="GO:0005763">
    <property type="term" value="C:mitochondrial small ribosomal subunit"/>
    <property type="evidence" value="ECO:0007669"/>
    <property type="project" value="TreeGrafter"/>
</dbReference>
<sequence>MNLITLSDLIKTKLYLGHSFKQSYLKNNKYIYKSINNIWIIDLIKTSKSLIQSYIFFYNIGFNNTHKILFINSQPQFLKLIEITSKFTSNYYINDKFIPGLFTNWNMIYINIMLLKWFDYLFKLFNKNIFNIKFNKIFRTKFIKLYKKLLFKYKLFKNITNIPNIIFILDINKDKLAFKEAIHLNKYIISILDTNNNDNWINLIIPGNNDNYYSVKLIFQIILTSLLHGNNLKKHN</sequence>
<dbReference type="Gene3D" id="1.10.287.610">
    <property type="entry name" value="Helix hairpin bin"/>
    <property type="match status" value="1"/>
</dbReference>
<dbReference type="CDD" id="cd01425">
    <property type="entry name" value="RPS2"/>
    <property type="match status" value="1"/>
</dbReference>
<protein>
    <submittedName>
        <fullName evidence="4">30S ribosomal protein S2</fullName>
    </submittedName>
</protein>
<dbReference type="PRINTS" id="PR00395">
    <property type="entry name" value="RIBOSOMALS2"/>
</dbReference>
<dbReference type="InterPro" id="IPR005706">
    <property type="entry name" value="Ribosomal_uS2_bac/mit/plastid"/>
</dbReference>
<dbReference type="EMBL" id="MK573206">
    <property type="protein sequence ID" value="QEM01756.1"/>
    <property type="molecule type" value="Genomic_DNA"/>
</dbReference>
<evidence type="ECO:0000256" key="1">
    <source>
        <dbReference type="ARBA" id="ARBA00006242"/>
    </source>
</evidence>
<keyword evidence="2 4" id="KW-0689">Ribosomal protein</keyword>
<evidence type="ECO:0000256" key="2">
    <source>
        <dbReference type="ARBA" id="ARBA00022980"/>
    </source>
</evidence>
<dbReference type="InterPro" id="IPR001865">
    <property type="entry name" value="Ribosomal_uS2"/>
</dbReference>